<comment type="caution">
    <text evidence="1">The sequence shown here is derived from an EMBL/GenBank/DDBJ whole genome shotgun (WGS) entry which is preliminary data.</text>
</comment>
<accession>A0AAJ0QT37</accession>
<sequence>MSNAYIVGQRVADSRDASKIGTVVETRGGMWNDSAVLVHWDYLGYGNWEMPAHIRSAETTKAADQLAIGDVVLYCGGMRLVIDQPISVREGCFHEQVYSTRARIANWDELVAEAESDTSRKVGNSVAAFVVNQARAEMHHNRETEPRWTVQGNHRATYTVEA</sequence>
<organism evidence="1 2">
    <name type="scientific">Acinetobacter baumannii</name>
    <dbReference type="NCBI Taxonomy" id="470"/>
    <lineage>
        <taxon>Bacteria</taxon>
        <taxon>Pseudomonadati</taxon>
        <taxon>Pseudomonadota</taxon>
        <taxon>Gammaproteobacteria</taxon>
        <taxon>Moraxellales</taxon>
        <taxon>Moraxellaceae</taxon>
        <taxon>Acinetobacter</taxon>
        <taxon>Acinetobacter calcoaceticus/baumannii complex</taxon>
    </lineage>
</organism>
<proteinExistence type="predicted"/>
<dbReference type="RefSeq" id="WP_062937337.1">
    <property type="nucleotide sequence ID" value="NZ_LRDT01000083.1"/>
</dbReference>
<dbReference type="EMBL" id="LRDT01000083">
    <property type="protein sequence ID" value="KZA07919.1"/>
    <property type="molecule type" value="Genomic_DNA"/>
</dbReference>
<name>A0AAJ0QT37_ACIBA</name>
<evidence type="ECO:0000313" key="1">
    <source>
        <dbReference type="EMBL" id="KZA07919.1"/>
    </source>
</evidence>
<protein>
    <submittedName>
        <fullName evidence="1">Uncharacterized protein</fullName>
    </submittedName>
</protein>
<dbReference type="AlphaFoldDB" id="A0AAJ0QT37"/>
<reference evidence="1 2" key="1">
    <citation type="submission" date="2016-01" db="EMBL/GenBank/DDBJ databases">
        <title>Draft sequences of Acinetobacter baumannii isolates from wounded military personnel.</title>
        <authorList>
            <person name="Arivett B.A."/>
            <person name="Fiester S.E."/>
            <person name="Ream D.C."/>
            <person name="Actis L.A."/>
        </authorList>
    </citation>
    <scope>NUCLEOTIDE SEQUENCE [LARGE SCALE GENOMIC DNA]</scope>
    <source>
        <strain evidence="1 2">AB2828</strain>
    </source>
</reference>
<gene>
    <name evidence="1" type="ORF">LV35_04197</name>
</gene>
<evidence type="ECO:0000313" key="2">
    <source>
        <dbReference type="Proteomes" id="UP000076296"/>
    </source>
</evidence>
<dbReference type="Proteomes" id="UP000076296">
    <property type="component" value="Unassembled WGS sequence"/>
</dbReference>